<feature type="domain" description="Ammonium transporter AmtB-like" evidence="10">
    <location>
        <begin position="36"/>
        <end position="420"/>
    </location>
</feature>
<keyword evidence="3 8" id="KW-0813">Transport</keyword>
<feature type="chain" id="PRO_5009180798" description="Ammonium transporter" evidence="9">
    <location>
        <begin position="22"/>
        <end position="447"/>
    </location>
</feature>
<evidence type="ECO:0000313" key="11">
    <source>
        <dbReference type="EMBL" id="OEH86697.1"/>
    </source>
</evidence>
<dbReference type="Pfam" id="PF00909">
    <property type="entry name" value="Ammonium_transp"/>
    <property type="match status" value="1"/>
</dbReference>
<evidence type="ECO:0000256" key="2">
    <source>
        <dbReference type="ARBA" id="ARBA00005887"/>
    </source>
</evidence>
<evidence type="ECO:0000256" key="5">
    <source>
        <dbReference type="ARBA" id="ARBA00022989"/>
    </source>
</evidence>
<dbReference type="NCBIfam" id="TIGR00836">
    <property type="entry name" value="amt"/>
    <property type="match status" value="1"/>
</dbReference>
<evidence type="ECO:0000256" key="3">
    <source>
        <dbReference type="ARBA" id="ARBA00022448"/>
    </source>
</evidence>
<feature type="transmembrane region" description="Helical" evidence="8">
    <location>
        <begin position="220"/>
        <end position="243"/>
    </location>
</feature>
<keyword evidence="9" id="KW-0732">Signal</keyword>
<feature type="transmembrane region" description="Helical" evidence="8">
    <location>
        <begin position="249"/>
        <end position="272"/>
    </location>
</feature>
<dbReference type="PANTHER" id="PTHR11730:SF6">
    <property type="entry name" value="AMMONIUM TRANSPORTER"/>
    <property type="match status" value="1"/>
</dbReference>
<feature type="transmembrane region" description="Helical" evidence="8">
    <location>
        <begin position="79"/>
        <end position="107"/>
    </location>
</feature>
<comment type="caution">
    <text evidence="11">The sequence shown here is derived from an EMBL/GenBank/DDBJ whole genome shotgun (WGS) entry which is preliminary data.</text>
</comment>
<keyword evidence="6 8" id="KW-0472">Membrane</keyword>
<feature type="transmembrane region" description="Helical" evidence="8">
    <location>
        <begin position="373"/>
        <end position="393"/>
    </location>
</feature>
<feature type="transmembrane region" description="Helical" evidence="8">
    <location>
        <begin position="142"/>
        <end position="162"/>
    </location>
</feature>
<dbReference type="GO" id="GO:0008519">
    <property type="term" value="F:ammonium channel activity"/>
    <property type="evidence" value="ECO:0007669"/>
    <property type="project" value="InterPro"/>
</dbReference>
<organism evidence="11 12">
    <name type="scientific">Desulfuribacillus stibiiarsenatis</name>
    <dbReference type="NCBI Taxonomy" id="1390249"/>
    <lineage>
        <taxon>Bacteria</taxon>
        <taxon>Bacillati</taxon>
        <taxon>Bacillota</taxon>
        <taxon>Desulfuribacillia</taxon>
        <taxon>Desulfuribacillales</taxon>
        <taxon>Desulfuribacillaceae</taxon>
        <taxon>Desulfuribacillus</taxon>
    </lineage>
</organism>
<sequence length="447" mass="46943">MRYMLLTFILSTLFLSSFVSAAETVEELISELDSFVILISAFLVFFMHAGFAMLETGFTRAKNALNILLKNFFSMSVGVIVYFALGFSLMYGASYAGFVGFNGFFLIGDYDSIGGFLFDAVFAATAATVISGAVAERIKLGSYIAIVVFMTAIVYPVAGHWIWSDDGWLSALGFSDYAGSTLVHSVGAWGAIVAVYFLGARLGKYDKGVVNTIHGHNLPLGALGVFILWFGWFGFNTGSALAFSIDEMIHVAVTTLLAACAGVIGASIMSVIKFKKVDASLTFNGALAGLVGITAGPDVISPLGALAVGFIAGIILVQAIQIIDQNLRLDDPVGAIAVHGICGAWGTLAVGLFSVDSGLFYGGGAGQLMAQAIGIVSVFVWVVVAMGIFMFILTKVTSIRVPAEEEVQGLDFAEHGSSAYSTGLSSLGLGLADRLNIISKNGKTTSL</sequence>
<feature type="transmembrane region" description="Helical" evidence="8">
    <location>
        <begin position="113"/>
        <end position="135"/>
    </location>
</feature>
<accession>A0A1E5L960</accession>
<feature type="transmembrane region" description="Helical" evidence="8">
    <location>
        <begin position="279"/>
        <end position="297"/>
    </location>
</feature>
<dbReference type="GO" id="GO:0005886">
    <property type="term" value="C:plasma membrane"/>
    <property type="evidence" value="ECO:0007669"/>
    <property type="project" value="UniProtKB-SubCell"/>
</dbReference>
<dbReference type="Gene3D" id="1.10.3430.10">
    <property type="entry name" value="Ammonium transporter AmtB like domains"/>
    <property type="match status" value="1"/>
</dbReference>
<dbReference type="PROSITE" id="PS01219">
    <property type="entry name" value="AMMONIUM_TRANSP"/>
    <property type="match status" value="1"/>
</dbReference>
<evidence type="ECO:0000313" key="12">
    <source>
        <dbReference type="Proteomes" id="UP000095255"/>
    </source>
</evidence>
<comment type="subcellular location">
    <subcellularLocation>
        <location evidence="8">Cell membrane</location>
        <topology evidence="8">Multi-pass membrane protein</topology>
    </subcellularLocation>
    <subcellularLocation>
        <location evidence="1">Membrane</location>
        <topology evidence="1">Multi-pass membrane protein</topology>
    </subcellularLocation>
</comment>
<keyword evidence="12" id="KW-1185">Reference proteome</keyword>
<feature type="transmembrane region" description="Helical" evidence="8">
    <location>
        <begin position="303"/>
        <end position="323"/>
    </location>
</feature>
<protein>
    <recommendedName>
        <fullName evidence="8">Ammonium transporter</fullName>
    </recommendedName>
</protein>
<dbReference type="InterPro" id="IPR024041">
    <property type="entry name" value="NH4_transpt_AmtB-like_dom"/>
</dbReference>
<comment type="similarity">
    <text evidence="2 8">Belongs to the ammonia transporter channel (TC 1.A.11.2) family.</text>
</comment>
<keyword evidence="5 8" id="KW-1133">Transmembrane helix</keyword>
<dbReference type="SUPFAM" id="SSF111352">
    <property type="entry name" value="Ammonium transporter"/>
    <property type="match status" value="1"/>
</dbReference>
<evidence type="ECO:0000259" key="10">
    <source>
        <dbReference type="Pfam" id="PF00909"/>
    </source>
</evidence>
<feature type="transmembrane region" description="Helical" evidence="8">
    <location>
        <begin position="37"/>
        <end position="58"/>
    </location>
</feature>
<feature type="transmembrane region" description="Helical" evidence="8">
    <location>
        <begin position="335"/>
        <end position="353"/>
    </location>
</feature>
<proteinExistence type="inferred from homology"/>
<reference evidence="11 12" key="1">
    <citation type="submission" date="2016-09" db="EMBL/GenBank/DDBJ databases">
        <title>Desulfuribacillus arsenicus sp. nov., an obligately anaerobic, dissimilatory arsenic- and antimonate-reducing bacterium isolated from anoxic sediments.</title>
        <authorList>
            <person name="Abin C.A."/>
            <person name="Hollibaugh J.T."/>
        </authorList>
    </citation>
    <scope>NUCLEOTIDE SEQUENCE [LARGE SCALE GENOMIC DNA]</scope>
    <source>
        <strain evidence="11 12">MLFW-2</strain>
    </source>
</reference>
<evidence type="ECO:0000256" key="7">
    <source>
        <dbReference type="ARBA" id="ARBA00023177"/>
    </source>
</evidence>
<evidence type="ECO:0000256" key="9">
    <source>
        <dbReference type="SAM" id="SignalP"/>
    </source>
</evidence>
<evidence type="ECO:0000256" key="4">
    <source>
        <dbReference type="ARBA" id="ARBA00022692"/>
    </source>
</evidence>
<evidence type="ECO:0000256" key="8">
    <source>
        <dbReference type="RuleBase" id="RU362002"/>
    </source>
</evidence>
<evidence type="ECO:0000256" key="1">
    <source>
        <dbReference type="ARBA" id="ARBA00004141"/>
    </source>
</evidence>
<dbReference type="InterPro" id="IPR029020">
    <property type="entry name" value="Ammonium/urea_transptr"/>
</dbReference>
<dbReference type="OrthoDB" id="9814202at2"/>
<evidence type="ECO:0000256" key="6">
    <source>
        <dbReference type="ARBA" id="ARBA00023136"/>
    </source>
</evidence>
<dbReference type="AlphaFoldDB" id="A0A1E5L960"/>
<dbReference type="STRING" id="1390249.BHU72_10555"/>
<keyword evidence="4 8" id="KW-0812">Transmembrane</keyword>
<dbReference type="InterPro" id="IPR001905">
    <property type="entry name" value="Ammonium_transpt"/>
</dbReference>
<dbReference type="Proteomes" id="UP000095255">
    <property type="component" value="Unassembled WGS sequence"/>
</dbReference>
<dbReference type="GO" id="GO:0097272">
    <property type="term" value="P:ammonium homeostasis"/>
    <property type="evidence" value="ECO:0007669"/>
    <property type="project" value="TreeGrafter"/>
</dbReference>
<dbReference type="EMBL" id="MJAT01000002">
    <property type="protein sequence ID" value="OEH86697.1"/>
    <property type="molecule type" value="Genomic_DNA"/>
</dbReference>
<name>A0A1E5L960_9FIRM</name>
<feature type="signal peptide" evidence="9">
    <location>
        <begin position="1"/>
        <end position="21"/>
    </location>
</feature>
<keyword evidence="7 8" id="KW-0924">Ammonia transport</keyword>
<dbReference type="InterPro" id="IPR018047">
    <property type="entry name" value="Ammonium_transpt_CS"/>
</dbReference>
<feature type="transmembrane region" description="Helical" evidence="8">
    <location>
        <begin position="182"/>
        <end position="199"/>
    </location>
</feature>
<dbReference type="PANTHER" id="PTHR11730">
    <property type="entry name" value="AMMONIUM TRANSPORTER"/>
    <property type="match status" value="1"/>
</dbReference>
<gene>
    <name evidence="11" type="ORF">BHU72_10555</name>
</gene>